<evidence type="ECO:0000313" key="3">
    <source>
        <dbReference type="Proteomes" id="UP000658131"/>
    </source>
</evidence>
<accession>A0ABR7NM87</accession>
<evidence type="ECO:0008006" key="4">
    <source>
        <dbReference type="Google" id="ProtNLM"/>
    </source>
</evidence>
<keyword evidence="3" id="KW-1185">Reference proteome</keyword>
<reference evidence="2 3" key="1">
    <citation type="submission" date="2020-08" db="EMBL/GenBank/DDBJ databases">
        <title>Genome public.</title>
        <authorList>
            <person name="Liu C."/>
            <person name="Sun Q."/>
        </authorList>
    </citation>
    <scope>NUCLEOTIDE SEQUENCE [LARGE SCALE GENOMIC DNA]</scope>
    <source>
        <strain evidence="2 3">BX1</strain>
    </source>
</reference>
<gene>
    <name evidence="2" type="ORF">H8717_14035</name>
</gene>
<name>A0ABR7NM87_9FIRM</name>
<sequence length="569" mass="62179">MRMKQLFSLLLCLALVLLMLPTAAFAAKEAAQVDKNQYKGITVEGTPYSSLPVGYYTAEVEYNTSTYKNQWALKITGPSNSPLYQNQPVAAFATDSSSISTCSWMGLAFTSVGRLTSDSEAAFEVTNEGEGSTVISSNNIKMLKISRSGTIKRNTTFDVTFRATDYNIAALDVNPSSLAFTSYNSNDSFVLTNTSVKPVFVDPAESGTDRMTFDIQLSLRYTGSGNILSFTCYYKLTDGTVRTVDCTTNIPRTEEYVDDKDDDDDDDKTELDPLTPYIIVDSYDYGGSSVTAGEDFTLTLRLRNTSTTNALLNIVMNVSPTGVFSMTSSSNTFFIERLSAGSIMEKKVTIKPGLTKVTDDEDANAINLSFKYQYVNNANDNERLVSGESSESITLPIDFPDRFEMGIPQVEEAYQGEECYISVSLVNKGRSGVYNLTARVEGEGMANPGQSQYVGNLNAGTESTADFSVRYNEPGDFIGNIVVTYEDANMNPKEASAPFNISVMAADFGGDDILPPEELPPTEPVDTEPEKDPIRPVIYTVGAIVCLMSAYVTVQKAKLKRSLFSDDDI</sequence>
<evidence type="ECO:0000313" key="2">
    <source>
        <dbReference type="EMBL" id="MBC8577517.1"/>
    </source>
</evidence>
<feature type="chain" id="PRO_5045046481" description="CARDB domain-containing protein" evidence="1">
    <location>
        <begin position="27"/>
        <end position="569"/>
    </location>
</feature>
<dbReference type="PANTHER" id="PTHR35902">
    <property type="entry name" value="S-LAYER DOMAIN-LIKE PROTEIN-RELATED"/>
    <property type="match status" value="1"/>
</dbReference>
<dbReference type="RefSeq" id="WP_262400916.1">
    <property type="nucleotide sequence ID" value="NZ_JACRTB010000034.1"/>
</dbReference>
<feature type="signal peptide" evidence="1">
    <location>
        <begin position="1"/>
        <end position="26"/>
    </location>
</feature>
<keyword evidence="1" id="KW-0732">Signal</keyword>
<proteinExistence type="predicted"/>
<evidence type="ECO:0000256" key="1">
    <source>
        <dbReference type="SAM" id="SignalP"/>
    </source>
</evidence>
<dbReference type="PANTHER" id="PTHR35902:SF6">
    <property type="entry name" value="CONSERVED WITHIN P. AEROPHILUM"/>
    <property type="match status" value="1"/>
</dbReference>
<dbReference type="EMBL" id="JACRTB010000034">
    <property type="protein sequence ID" value="MBC8577517.1"/>
    <property type="molecule type" value="Genomic_DNA"/>
</dbReference>
<dbReference type="Proteomes" id="UP000658131">
    <property type="component" value="Unassembled WGS sequence"/>
</dbReference>
<comment type="caution">
    <text evidence="2">The sequence shown here is derived from an EMBL/GenBank/DDBJ whole genome shotgun (WGS) entry which is preliminary data.</text>
</comment>
<organism evidence="2 3">
    <name type="scientific">Yanshouia hominis</name>
    <dbReference type="NCBI Taxonomy" id="2763673"/>
    <lineage>
        <taxon>Bacteria</taxon>
        <taxon>Bacillati</taxon>
        <taxon>Bacillota</taxon>
        <taxon>Clostridia</taxon>
        <taxon>Eubacteriales</taxon>
        <taxon>Oscillospiraceae</taxon>
        <taxon>Yanshouia</taxon>
    </lineage>
</organism>
<protein>
    <recommendedName>
        <fullName evidence="4">CARDB domain-containing protein</fullName>
    </recommendedName>
</protein>